<name>A0A2A2LAT4_9BILA</name>
<dbReference type="OrthoDB" id="5871259at2759"/>
<organism evidence="1 2">
    <name type="scientific">Diploscapter pachys</name>
    <dbReference type="NCBI Taxonomy" id="2018661"/>
    <lineage>
        <taxon>Eukaryota</taxon>
        <taxon>Metazoa</taxon>
        <taxon>Ecdysozoa</taxon>
        <taxon>Nematoda</taxon>
        <taxon>Chromadorea</taxon>
        <taxon>Rhabditida</taxon>
        <taxon>Rhabditina</taxon>
        <taxon>Rhabditomorpha</taxon>
        <taxon>Rhabditoidea</taxon>
        <taxon>Rhabditidae</taxon>
        <taxon>Diploscapter</taxon>
    </lineage>
</organism>
<protein>
    <submittedName>
        <fullName evidence="1">Uncharacterized protein</fullName>
    </submittedName>
</protein>
<keyword evidence="2" id="KW-1185">Reference proteome</keyword>
<evidence type="ECO:0000313" key="1">
    <source>
        <dbReference type="EMBL" id="PAV83299.1"/>
    </source>
</evidence>
<evidence type="ECO:0000313" key="2">
    <source>
        <dbReference type="Proteomes" id="UP000218231"/>
    </source>
</evidence>
<proteinExistence type="predicted"/>
<dbReference type="EMBL" id="LIAE01006968">
    <property type="protein sequence ID" value="PAV83299.1"/>
    <property type="molecule type" value="Genomic_DNA"/>
</dbReference>
<comment type="caution">
    <text evidence="1">The sequence shown here is derived from an EMBL/GenBank/DDBJ whole genome shotgun (WGS) entry which is preliminary data.</text>
</comment>
<dbReference type="AlphaFoldDB" id="A0A2A2LAT4"/>
<gene>
    <name evidence="1" type="ORF">WR25_19270</name>
</gene>
<dbReference type="Proteomes" id="UP000218231">
    <property type="component" value="Unassembled WGS sequence"/>
</dbReference>
<sequence>MLNGILRIGYPPQAVPNNNLAIGYPTAYGLWAGKTNQNNGWNTGMWNGDNNGPMPNQGTGFGSPLKCMNGGAHIGQCRLDRDSICIALGGICVHGACCTTPFAGVMAPFSKGRTFKPHTTTKDPENYTVTIEPEKNSEELDELTRLIEEAKTMRPVTMVTITEAPDVEEESYEEVNEKV</sequence>
<accession>A0A2A2LAT4</accession>
<reference evidence="1 2" key="1">
    <citation type="journal article" date="2017" name="Curr. Biol.">
        <title>Genome architecture and evolution of a unichromosomal asexual nematode.</title>
        <authorList>
            <person name="Fradin H."/>
            <person name="Zegar C."/>
            <person name="Gutwein M."/>
            <person name="Lucas J."/>
            <person name="Kovtun M."/>
            <person name="Corcoran D."/>
            <person name="Baugh L.R."/>
            <person name="Kiontke K."/>
            <person name="Gunsalus K."/>
            <person name="Fitch D.H."/>
            <person name="Piano F."/>
        </authorList>
    </citation>
    <scope>NUCLEOTIDE SEQUENCE [LARGE SCALE GENOMIC DNA]</scope>
    <source>
        <strain evidence="1">PF1309</strain>
    </source>
</reference>